<feature type="domain" description="Urease accessory protein UreH-like transmembrane" evidence="2">
    <location>
        <begin position="9"/>
        <end position="212"/>
    </location>
</feature>
<accession>A0A7X0LMC8</accession>
<protein>
    <recommendedName>
        <fullName evidence="2">Urease accessory protein UreH-like transmembrane domain-containing protein</fullName>
    </recommendedName>
</protein>
<keyword evidence="1" id="KW-1133">Transmembrane helix</keyword>
<evidence type="ECO:0000313" key="4">
    <source>
        <dbReference type="Proteomes" id="UP000541810"/>
    </source>
</evidence>
<feature type="transmembrane region" description="Helical" evidence="1">
    <location>
        <begin position="135"/>
        <end position="154"/>
    </location>
</feature>
<feature type="transmembrane region" description="Helical" evidence="1">
    <location>
        <begin position="81"/>
        <end position="99"/>
    </location>
</feature>
<dbReference type="Proteomes" id="UP000541810">
    <property type="component" value="Unassembled WGS sequence"/>
</dbReference>
<name>A0A7X0LMC8_9BACT</name>
<dbReference type="PANTHER" id="PTHR42208">
    <property type="entry name" value="HEAVY METAL TRANSPORTER-RELATED"/>
    <property type="match status" value="1"/>
</dbReference>
<feature type="transmembrane region" description="Helical" evidence="1">
    <location>
        <begin position="6"/>
        <end position="32"/>
    </location>
</feature>
<keyword evidence="1" id="KW-0812">Transmembrane</keyword>
<proteinExistence type="predicted"/>
<evidence type="ECO:0000256" key="1">
    <source>
        <dbReference type="SAM" id="Phobius"/>
    </source>
</evidence>
<dbReference type="Pfam" id="PF13386">
    <property type="entry name" value="DsbD_2"/>
    <property type="match status" value="1"/>
</dbReference>
<sequence length="279" mass="28822">MITTLVIAVFLASVLGSLHCVGMCGAFLALAFTDVPESGRWRVSVAYHGGRLVSYTALGVAAGTAGSLLDLGGTLAGINQIALPLAGITVIVFGVVGLLRQRGVSIQRFHLPPAWSGRVHRLQSLAIQMPSTQRAAAIGMLTTLLPCGWLYAFAATAGGTASPLLGGLVMVVFWSGTLPALVSCGVGVQALAGRFGKRLPELTCVALIVFGGLAVFSRSQFDIPDLTSQAWAAHGQTASALASQSEGETSSITLDPQTGLLIEPNELRCHGSSTREAQP</sequence>
<dbReference type="EMBL" id="JACHGY010000001">
    <property type="protein sequence ID" value="MBB6431506.1"/>
    <property type="molecule type" value="Genomic_DNA"/>
</dbReference>
<comment type="caution">
    <text evidence="3">The sequence shown here is derived from an EMBL/GenBank/DDBJ whole genome shotgun (WGS) entry which is preliminary data.</text>
</comment>
<reference evidence="3 4" key="1">
    <citation type="submission" date="2020-08" db="EMBL/GenBank/DDBJ databases">
        <title>Genomic Encyclopedia of Type Strains, Phase IV (KMG-IV): sequencing the most valuable type-strain genomes for metagenomic binning, comparative biology and taxonomic classification.</title>
        <authorList>
            <person name="Goeker M."/>
        </authorList>
    </citation>
    <scope>NUCLEOTIDE SEQUENCE [LARGE SCALE GENOMIC DNA]</scope>
    <source>
        <strain evidence="3 4">DSM 103725</strain>
    </source>
</reference>
<feature type="transmembrane region" description="Helical" evidence="1">
    <location>
        <begin position="166"/>
        <end position="192"/>
    </location>
</feature>
<evidence type="ECO:0000259" key="2">
    <source>
        <dbReference type="Pfam" id="PF13386"/>
    </source>
</evidence>
<feature type="transmembrane region" description="Helical" evidence="1">
    <location>
        <begin position="199"/>
        <end position="217"/>
    </location>
</feature>
<dbReference type="RefSeq" id="WP_184678970.1">
    <property type="nucleotide sequence ID" value="NZ_JACHGY010000001.1"/>
</dbReference>
<gene>
    <name evidence="3" type="ORF">HNQ40_003312</name>
</gene>
<dbReference type="AlphaFoldDB" id="A0A7X0LMC8"/>
<dbReference type="PANTHER" id="PTHR42208:SF1">
    <property type="entry name" value="HEAVY METAL TRANSPORTER"/>
    <property type="match status" value="1"/>
</dbReference>
<organism evidence="3 4">
    <name type="scientific">Algisphaera agarilytica</name>
    <dbReference type="NCBI Taxonomy" id="1385975"/>
    <lineage>
        <taxon>Bacteria</taxon>
        <taxon>Pseudomonadati</taxon>
        <taxon>Planctomycetota</taxon>
        <taxon>Phycisphaerae</taxon>
        <taxon>Phycisphaerales</taxon>
        <taxon>Phycisphaeraceae</taxon>
        <taxon>Algisphaera</taxon>
    </lineage>
</organism>
<keyword evidence="4" id="KW-1185">Reference proteome</keyword>
<dbReference type="InterPro" id="IPR039447">
    <property type="entry name" value="UreH-like_TM_dom"/>
</dbReference>
<keyword evidence="1" id="KW-0472">Membrane</keyword>
<evidence type="ECO:0000313" key="3">
    <source>
        <dbReference type="EMBL" id="MBB6431506.1"/>
    </source>
</evidence>